<dbReference type="STRING" id="4533.J3MN54"/>
<evidence type="ECO:0000256" key="4">
    <source>
        <dbReference type="PIRNR" id="PIRNR028729"/>
    </source>
</evidence>
<dbReference type="GO" id="GO:0009867">
    <property type="term" value="P:jasmonic acid mediated signaling pathway"/>
    <property type="evidence" value="ECO:0007669"/>
    <property type="project" value="UniProtKB-ARBA"/>
</dbReference>
<dbReference type="FunFam" id="3.30.710.10:FF:000026">
    <property type="entry name" value="E3 ubiquitin ligase complex SCF subunit"/>
    <property type="match status" value="1"/>
</dbReference>
<dbReference type="PIRSF" id="PIRSF028729">
    <property type="entry name" value="E3_ubiquit_lig_SCF_Skp"/>
    <property type="match status" value="1"/>
</dbReference>
<evidence type="ECO:0000313" key="7">
    <source>
        <dbReference type="EnsemblPlants" id="OB07G28360.1"/>
    </source>
</evidence>
<dbReference type="Proteomes" id="UP000006038">
    <property type="component" value="Chromosome 7"/>
</dbReference>
<dbReference type="InterPro" id="IPR001232">
    <property type="entry name" value="SKP1-like"/>
</dbReference>
<evidence type="ECO:0000256" key="2">
    <source>
        <dbReference type="ARBA" id="ARBA00009993"/>
    </source>
</evidence>
<dbReference type="GeneID" id="102718380"/>
<dbReference type="EnsemblPlants" id="OB07G28360.1">
    <property type="protein sequence ID" value="OB07G28360.1"/>
    <property type="gene ID" value="OB07G28360"/>
</dbReference>
<comment type="pathway">
    <text evidence="1 4">Protein modification; protein ubiquitination.</text>
</comment>
<dbReference type="eggNOG" id="KOG1724">
    <property type="taxonomic scope" value="Eukaryota"/>
</dbReference>
<keyword evidence="3 4" id="KW-0833">Ubl conjugation pathway</keyword>
<dbReference type="SUPFAM" id="SSF81382">
    <property type="entry name" value="Skp1 dimerisation domain-like"/>
    <property type="match status" value="1"/>
</dbReference>
<dbReference type="RefSeq" id="XP_006658844.1">
    <property type="nucleotide sequence ID" value="XM_006658781.3"/>
</dbReference>
<dbReference type="HOGENOM" id="CLU_059252_5_0_1"/>
<dbReference type="Pfam" id="PF01466">
    <property type="entry name" value="Skp1"/>
    <property type="match status" value="1"/>
</dbReference>
<evidence type="ECO:0000259" key="5">
    <source>
        <dbReference type="Pfam" id="PF01466"/>
    </source>
</evidence>
<dbReference type="InterPro" id="IPR036296">
    <property type="entry name" value="SKP1-like_dim_sf"/>
</dbReference>
<comment type="subunit">
    <text evidence="4">Part of a SCF (SKP1-cullin-F-box) protein ligase complex.</text>
</comment>
<organism evidence="7">
    <name type="scientific">Oryza brachyantha</name>
    <name type="common">malo sina</name>
    <dbReference type="NCBI Taxonomy" id="4533"/>
    <lineage>
        <taxon>Eukaryota</taxon>
        <taxon>Viridiplantae</taxon>
        <taxon>Streptophyta</taxon>
        <taxon>Embryophyta</taxon>
        <taxon>Tracheophyta</taxon>
        <taxon>Spermatophyta</taxon>
        <taxon>Magnoliopsida</taxon>
        <taxon>Liliopsida</taxon>
        <taxon>Poales</taxon>
        <taxon>Poaceae</taxon>
        <taxon>BOP clade</taxon>
        <taxon>Oryzoideae</taxon>
        <taxon>Oryzeae</taxon>
        <taxon>Oryzinae</taxon>
        <taxon>Oryza</taxon>
    </lineage>
</organism>
<dbReference type="Gramene" id="OB07G28360.1">
    <property type="protein sequence ID" value="OB07G28360.1"/>
    <property type="gene ID" value="OB07G28360"/>
</dbReference>
<dbReference type="Gene3D" id="3.30.710.10">
    <property type="entry name" value="Potassium Channel Kv1.1, Chain A"/>
    <property type="match status" value="1"/>
</dbReference>
<dbReference type="KEGG" id="obr:102718380"/>
<reference evidence="7" key="1">
    <citation type="journal article" date="2013" name="Nat. Commun.">
        <title>Whole-genome sequencing of Oryza brachyantha reveals mechanisms underlying Oryza genome evolution.</title>
        <authorList>
            <person name="Chen J."/>
            <person name="Huang Q."/>
            <person name="Gao D."/>
            <person name="Wang J."/>
            <person name="Lang Y."/>
            <person name="Liu T."/>
            <person name="Li B."/>
            <person name="Bai Z."/>
            <person name="Luis Goicoechea J."/>
            <person name="Liang C."/>
            <person name="Chen C."/>
            <person name="Zhang W."/>
            <person name="Sun S."/>
            <person name="Liao Y."/>
            <person name="Zhang X."/>
            <person name="Yang L."/>
            <person name="Song C."/>
            <person name="Wang M."/>
            <person name="Shi J."/>
            <person name="Liu G."/>
            <person name="Liu J."/>
            <person name="Zhou H."/>
            <person name="Zhou W."/>
            <person name="Yu Q."/>
            <person name="An N."/>
            <person name="Chen Y."/>
            <person name="Cai Q."/>
            <person name="Wang B."/>
            <person name="Liu B."/>
            <person name="Min J."/>
            <person name="Huang Y."/>
            <person name="Wu H."/>
            <person name="Li Z."/>
            <person name="Zhang Y."/>
            <person name="Yin Y."/>
            <person name="Song W."/>
            <person name="Jiang J."/>
            <person name="Jackson S.A."/>
            <person name="Wing R.A."/>
            <person name="Wang J."/>
            <person name="Chen M."/>
        </authorList>
    </citation>
    <scope>NUCLEOTIDE SEQUENCE [LARGE SCALE GENOMIC DNA]</scope>
    <source>
        <strain evidence="7">cv. IRGC 101232</strain>
    </source>
</reference>
<dbReference type="SUPFAM" id="SSF54695">
    <property type="entry name" value="POZ domain"/>
    <property type="match status" value="1"/>
</dbReference>
<keyword evidence="8" id="KW-1185">Reference proteome</keyword>
<dbReference type="InterPro" id="IPR011333">
    <property type="entry name" value="SKP1/BTB/POZ_sf"/>
</dbReference>
<protein>
    <recommendedName>
        <fullName evidence="4">SKP1-like protein</fullName>
    </recommendedName>
</protein>
<dbReference type="PANTHER" id="PTHR11165">
    <property type="entry name" value="SKP1"/>
    <property type="match status" value="1"/>
</dbReference>
<dbReference type="InterPro" id="IPR016073">
    <property type="entry name" value="Skp1_comp_POZ"/>
</dbReference>
<name>J3MN54_ORYBR</name>
<dbReference type="UniPathway" id="UPA00143"/>
<comment type="similarity">
    <text evidence="2 4">Belongs to the SKP1 family.</text>
</comment>
<dbReference type="OrthoDB" id="652070at2759"/>
<gene>
    <name evidence="7" type="primary">LOC102718380</name>
</gene>
<dbReference type="SMART" id="SM00512">
    <property type="entry name" value="Skp1"/>
    <property type="match status" value="1"/>
</dbReference>
<evidence type="ECO:0000313" key="8">
    <source>
        <dbReference type="Proteomes" id="UP000006038"/>
    </source>
</evidence>
<sequence>MPAGSGDEVPAEGSVGGRMFTLESNDDELIKVRDASARLSDTLGELIEVASAVDIIPLPEVDSKTLKTLIEYCDRHADDKSDTDEEKKELRKWDEAFVGELDKDRDALLDVVMASSYLNISGLLDITCQKVAGTLKGKTPEEMPAAFNIENDFTEEDLEEIRQENERAFQ</sequence>
<dbReference type="InterPro" id="IPR016072">
    <property type="entry name" value="Skp1_comp_dimer"/>
</dbReference>
<dbReference type="InterPro" id="IPR016897">
    <property type="entry name" value="SKP1"/>
</dbReference>
<evidence type="ECO:0000256" key="1">
    <source>
        <dbReference type="ARBA" id="ARBA00004906"/>
    </source>
</evidence>
<dbReference type="AlphaFoldDB" id="J3MN54"/>
<evidence type="ECO:0000256" key="3">
    <source>
        <dbReference type="ARBA" id="ARBA00022786"/>
    </source>
</evidence>
<comment type="function">
    <text evidence="4">Involved in ubiquitination and subsequent proteasomal degradation of target proteins. Together with CUL1, RBX1 and a F-box protein, it forms a SCF E3 ubiquitin ligase complex. The functional specificity of this complex depends on the type of F-box protein. In the SCF complex, it serves as an adapter that links the F-box protein to CUL1.</text>
</comment>
<evidence type="ECO:0000259" key="6">
    <source>
        <dbReference type="Pfam" id="PF03931"/>
    </source>
</evidence>
<feature type="domain" description="SKP1 component dimerisation" evidence="5">
    <location>
        <begin position="122"/>
        <end position="168"/>
    </location>
</feature>
<proteinExistence type="inferred from homology"/>
<dbReference type="GO" id="GO:0006511">
    <property type="term" value="P:ubiquitin-dependent protein catabolic process"/>
    <property type="evidence" value="ECO:0007669"/>
    <property type="project" value="InterPro"/>
</dbReference>
<feature type="domain" description="SKP1 component POZ" evidence="6">
    <location>
        <begin position="19"/>
        <end position="77"/>
    </location>
</feature>
<reference evidence="7" key="2">
    <citation type="submission" date="2013-04" db="UniProtKB">
        <authorList>
            <consortium name="EnsemblPlants"/>
        </authorList>
    </citation>
    <scope>IDENTIFICATION</scope>
</reference>
<accession>J3MN54</accession>
<dbReference type="Pfam" id="PF03931">
    <property type="entry name" value="Skp1_POZ"/>
    <property type="match status" value="1"/>
</dbReference>
<dbReference type="GO" id="GO:0016567">
    <property type="term" value="P:protein ubiquitination"/>
    <property type="evidence" value="ECO:0007669"/>
    <property type="project" value="UniProtKB-UniRule"/>
</dbReference>
<dbReference type="OMA" id="CEKHNAD"/>